<evidence type="ECO:0000256" key="7">
    <source>
        <dbReference type="ARBA" id="ARBA00023204"/>
    </source>
</evidence>
<dbReference type="EMBL" id="JABZFV010000213">
    <property type="protein sequence ID" value="MBF0935382.1"/>
    <property type="molecule type" value="Genomic_DNA"/>
</dbReference>
<organism evidence="10 11">
    <name type="scientific">Abiotrophia defectiva</name>
    <name type="common">Streptococcus defectivus</name>
    <dbReference type="NCBI Taxonomy" id="46125"/>
    <lineage>
        <taxon>Bacteria</taxon>
        <taxon>Bacillati</taxon>
        <taxon>Bacillota</taxon>
        <taxon>Bacilli</taxon>
        <taxon>Lactobacillales</taxon>
        <taxon>Aerococcaceae</taxon>
        <taxon>Abiotrophia</taxon>
    </lineage>
</organism>
<accession>A0A929MQA8</accession>
<evidence type="ECO:0000256" key="3">
    <source>
        <dbReference type="ARBA" id="ARBA00011918"/>
    </source>
</evidence>
<comment type="caution">
    <text evidence="10">The sequence shown here is derived from an EMBL/GenBank/DDBJ whole genome shotgun (WGS) entry which is preliminary data.</text>
</comment>
<dbReference type="InterPro" id="IPR014048">
    <property type="entry name" value="MethylDNA_cys_MeTrfase_DNA-bd"/>
</dbReference>
<dbReference type="GO" id="GO:0003908">
    <property type="term" value="F:methylated-DNA-[protein]-cysteine S-methyltransferase activity"/>
    <property type="evidence" value="ECO:0007669"/>
    <property type="project" value="UniProtKB-EC"/>
</dbReference>
<dbReference type="PROSITE" id="PS00374">
    <property type="entry name" value="MGMT"/>
    <property type="match status" value="1"/>
</dbReference>
<evidence type="ECO:0000256" key="2">
    <source>
        <dbReference type="ARBA" id="ARBA00008711"/>
    </source>
</evidence>
<evidence type="ECO:0000313" key="10">
    <source>
        <dbReference type="EMBL" id="MBF0935382.1"/>
    </source>
</evidence>
<name>A0A929MQA8_ABIDE</name>
<dbReference type="NCBIfam" id="TIGR00589">
    <property type="entry name" value="ogt"/>
    <property type="match status" value="1"/>
</dbReference>
<sequence length="165" mass="18090">MLSYCLYNHALGQLPVVAHQGRLVYIGAFGESLADCQADLDPKGRYQWQEQDLSEICLALDQYFSGQAPLDLAYDFIKGTDFQQAVWRALAQIPYGQTCSYKELAQALGRPKAVRAVANAVGQNPLSILLPCHRVLAHDGSLGGYRGGLDMKTYLLNLEGTGPKK</sequence>
<evidence type="ECO:0000259" key="9">
    <source>
        <dbReference type="Pfam" id="PF01035"/>
    </source>
</evidence>
<dbReference type="Pfam" id="PF01035">
    <property type="entry name" value="DNA_binding_1"/>
    <property type="match status" value="1"/>
</dbReference>
<protein>
    <recommendedName>
        <fullName evidence="3">methylated-DNA--[protein]-cysteine S-methyltransferase</fullName>
        <ecNumber evidence="3">2.1.1.63</ecNumber>
    </recommendedName>
</protein>
<dbReference type="PANTHER" id="PTHR10815">
    <property type="entry name" value="METHYLATED-DNA--PROTEIN-CYSTEINE METHYLTRANSFERASE"/>
    <property type="match status" value="1"/>
</dbReference>
<evidence type="ECO:0000256" key="4">
    <source>
        <dbReference type="ARBA" id="ARBA00022603"/>
    </source>
</evidence>
<dbReference type="InterPro" id="IPR001497">
    <property type="entry name" value="MethylDNA_cys_MeTrfase_AS"/>
</dbReference>
<dbReference type="PANTHER" id="PTHR10815:SF13">
    <property type="entry name" value="METHYLATED-DNA--PROTEIN-CYSTEINE METHYLTRANSFERASE"/>
    <property type="match status" value="1"/>
</dbReference>
<dbReference type="FunFam" id="1.10.10.10:FF:000214">
    <property type="entry name" value="Methylated-DNA--protein-cysteine methyltransferase"/>
    <property type="match status" value="1"/>
</dbReference>
<dbReference type="Gene3D" id="1.10.10.10">
    <property type="entry name" value="Winged helix-like DNA-binding domain superfamily/Winged helix DNA-binding domain"/>
    <property type="match status" value="1"/>
</dbReference>
<keyword evidence="4" id="KW-0489">Methyltransferase</keyword>
<dbReference type="InterPro" id="IPR036217">
    <property type="entry name" value="MethylDNA_cys_MeTrfase_DNAb"/>
</dbReference>
<dbReference type="SUPFAM" id="SSF46767">
    <property type="entry name" value="Methylated DNA-protein cysteine methyltransferase, C-terminal domain"/>
    <property type="match status" value="1"/>
</dbReference>
<dbReference type="CDD" id="cd06445">
    <property type="entry name" value="ATase"/>
    <property type="match status" value="1"/>
</dbReference>
<keyword evidence="5" id="KW-0808">Transferase</keyword>
<proteinExistence type="inferred from homology"/>
<evidence type="ECO:0000256" key="8">
    <source>
        <dbReference type="ARBA" id="ARBA00049348"/>
    </source>
</evidence>
<feature type="domain" description="Methylated-DNA-[protein]-cysteine S-methyltransferase DNA binding" evidence="9">
    <location>
        <begin position="81"/>
        <end position="160"/>
    </location>
</feature>
<dbReference type="AlphaFoldDB" id="A0A929MQA8"/>
<evidence type="ECO:0000256" key="5">
    <source>
        <dbReference type="ARBA" id="ARBA00022679"/>
    </source>
</evidence>
<evidence type="ECO:0000256" key="1">
    <source>
        <dbReference type="ARBA" id="ARBA00001286"/>
    </source>
</evidence>
<gene>
    <name evidence="10" type="ORF">HXK00_07070</name>
</gene>
<reference evidence="10" key="1">
    <citation type="submission" date="2020-04" db="EMBL/GenBank/DDBJ databases">
        <title>Deep metagenomics examines the oral microbiome during advanced dental caries in children, revealing novel taxa and co-occurrences with host molecules.</title>
        <authorList>
            <person name="Baker J.L."/>
            <person name="Morton J.T."/>
            <person name="Dinis M."/>
            <person name="Alvarez R."/>
            <person name="Tran N.C."/>
            <person name="Knight R."/>
            <person name="Edlund A."/>
        </authorList>
    </citation>
    <scope>NUCLEOTIDE SEQUENCE</scope>
    <source>
        <strain evidence="10">JCVI_23_bin.16</strain>
    </source>
</reference>
<dbReference type="EC" id="2.1.1.63" evidence="3"/>
<evidence type="ECO:0000313" key="11">
    <source>
        <dbReference type="Proteomes" id="UP000757900"/>
    </source>
</evidence>
<dbReference type="GO" id="GO:0032259">
    <property type="term" value="P:methylation"/>
    <property type="evidence" value="ECO:0007669"/>
    <property type="project" value="UniProtKB-KW"/>
</dbReference>
<dbReference type="GO" id="GO:0006281">
    <property type="term" value="P:DNA repair"/>
    <property type="evidence" value="ECO:0007669"/>
    <property type="project" value="UniProtKB-KW"/>
</dbReference>
<dbReference type="Proteomes" id="UP000757900">
    <property type="component" value="Unassembled WGS sequence"/>
</dbReference>
<dbReference type="InterPro" id="IPR036388">
    <property type="entry name" value="WH-like_DNA-bd_sf"/>
</dbReference>
<keyword evidence="7" id="KW-0234">DNA repair</keyword>
<evidence type="ECO:0000256" key="6">
    <source>
        <dbReference type="ARBA" id="ARBA00022763"/>
    </source>
</evidence>
<keyword evidence="6" id="KW-0227">DNA damage</keyword>
<comment type="catalytic activity">
    <reaction evidence="8">
        <text>a 6-O-methyl-2'-deoxyguanosine in DNA + L-cysteinyl-[protein] = S-methyl-L-cysteinyl-[protein] + a 2'-deoxyguanosine in DNA</text>
        <dbReference type="Rhea" id="RHEA:24000"/>
        <dbReference type="Rhea" id="RHEA-COMP:10131"/>
        <dbReference type="Rhea" id="RHEA-COMP:10132"/>
        <dbReference type="Rhea" id="RHEA-COMP:11367"/>
        <dbReference type="Rhea" id="RHEA-COMP:11368"/>
        <dbReference type="ChEBI" id="CHEBI:29950"/>
        <dbReference type="ChEBI" id="CHEBI:82612"/>
        <dbReference type="ChEBI" id="CHEBI:85445"/>
        <dbReference type="ChEBI" id="CHEBI:85448"/>
        <dbReference type="EC" id="2.1.1.63"/>
    </reaction>
</comment>
<comment type="catalytic activity">
    <reaction evidence="1">
        <text>a 4-O-methyl-thymidine in DNA + L-cysteinyl-[protein] = a thymidine in DNA + S-methyl-L-cysteinyl-[protein]</text>
        <dbReference type="Rhea" id="RHEA:53428"/>
        <dbReference type="Rhea" id="RHEA-COMP:10131"/>
        <dbReference type="Rhea" id="RHEA-COMP:10132"/>
        <dbReference type="Rhea" id="RHEA-COMP:13555"/>
        <dbReference type="Rhea" id="RHEA-COMP:13556"/>
        <dbReference type="ChEBI" id="CHEBI:29950"/>
        <dbReference type="ChEBI" id="CHEBI:82612"/>
        <dbReference type="ChEBI" id="CHEBI:137386"/>
        <dbReference type="ChEBI" id="CHEBI:137387"/>
        <dbReference type="EC" id="2.1.1.63"/>
    </reaction>
</comment>
<comment type="similarity">
    <text evidence="2">Belongs to the MGMT family.</text>
</comment>